<gene>
    <name evidence="1" type="ORF">SPELUC_LOCUS11510</name>
</gene>
<sequence length="89" mass="10617">IISFLAPFGSDHPNNQMHDALKMSRFLRHDKLGVHCSQDRSQREHKKLWMIEEDYQIISPNHILGHTSIWLEDVPQPDYYDFHVSEILY</sequence>
<protein>
    <submittedName>
        <fullName evidence="1">7310_t:CDS:1</fullName>
    </submittedName>
</protein>
<comment type="caution">
    <text evidence="1">The sequence shown here is derived from an EMBL/GenBank/DDBJ whole genome shotgun (WGS) entry which is preliminary data.</text>
</comment>
<name>A0ACA9PIH1_9GLOM</name>
<keyword evidence="2" id="KW-1185">Reference proteome</keyword>
<evidence type="ECO:0000313" key="1">
    <source>
        <dbReference type="EMBL" id="CAG8705712.1"/>
    </source>
</evidence>
<evidence type="ECO:0000313" key="2">
    <source>
        <dbReference type="Proteomes" id="UP000789366"/>
    </source>
</evidence>
<accession>A0ACA9PIH1</accession>
<organism evidence="1 2">
    <name type="scientific">Cetraspora pellucida</name>
    <dbReference type="NCBI Taxonomy" id="1433469"/>
    <lineage>
        <taxon>Eukaryota</taxon>
        <taxon>Fungi</taxon>
        <taxon>Fungi incertae sedis</taxon>
        <taxon>Mucoromycota</taxon>
        <taxon>Glomeromycotina</taxon>
        <taxon>Glomeromycetes</taxon>
        <taxon>Diversisporales</taxon>
        <taxon>Gigasporaceae</taxon>
        <taxon>Cetraspora</taxon>
    </lineage>
</organism>
<dbReference type="EMBL" id="CAJVPW010024657">
    <property type="protein sequence ID" value="CAG8705712.1"/>
    <property type="molecule type" value="Genomic_DNA"/>
</dbReference>
<reference evidence="1" key="1">
    <citation type="submission" date="2021-06" db="EMBL/GenBank/DDBJ databases">
        <authorList>
            <person name="Kallberg Y."/>
            <person name="Tangrot J."/>
            <person name="Rosling A."/>
        </authorList>
    </citation>
    <scope>NUCLEOTIDE SEQUENCE</scope>
    <source>
        <strain evidence="1">28 12/20/2015</strain>
    </source>
</reference>
<feature type="non-terminal residue" evidence="1">
    <location>
        <position position="1"/>
    </location>
</feature>
<dbReference type="Proteomes" id="UP000789366">
    <property type="component" value="Unassembled WGS sequence"/>
</dbReference>
<proteinExistence type="predicted"/>